<feature type="domain" description="A-factor biosynthesis hotdog" evidence="2">
    <location>
        <begin position="315"/>
        <end position="432"/>
    </location>
</feature>
<feature type="domain" description="Nucleoside diphosphate kinase-like" evidence="1">
    <location>
        <begin position="55"/>
        <end position="194"/>
    </location>
</feature>
<dbReference type="InterPro" id="IPR034907">
    <property type="entry name" value="NDK-like_dom"/>
</dbReference>
<dbReference type="InterPro" id="IPR036850">
    <property type="entry name" value="NDK-like_dom_sf"/>
</dbReference>
<dbReference type="SUPFAM" id="SSF54919">
    <property type="entry name" value="Nucleoside diphosphate kinase, NDK"/>
    <property type="match status" value="1"/>
</dbReference>
<dbReference type="OrthoDB" id="7838374at2"/>
<dbReference type="KEGG" id="dtm:BJL86_0970"/>
<feature type="domain" description="A-factor biosynthesis hotdog" evidence="2">
    <location>
        <begin position="516"/>
        <end position="607"/>
    </location>
</feature>
<evidence type="ECO:0000259" key="1">
    <source>
        <dbReference type="Pfam" id="PF00334"/>
    </source>
</evidence>
<name>A0A173LIN5_9ACTN</name>
<dbReference type="Proteomes" id="UP000186104">
    <property type="component" value="Chromosome"/>
</dbReference>
<gene>
    <name evidence="3" type="ORF">BJL86_0970</name>
</gene>
<dbReference type="Pfam" id="PF03756">
    <property type="entry name" value="AfsA"/>
    <property type="match status" value="2"/>
</dbReference>
<organism evidence="3 4">
    <name type="scientific">Dietzia timorensis</name>
    <dbReference type="NCBI Taxonomy" id="499555"/>
    <lineage>
        <taxon>Bacteria</taxon>
        <taxon>Bacillati</taxon>
        <taxon>Actinomycetota</taxon>
        <taxon>Actinomycetes</taxon>
        <taxon>Mycobacteriales</taxon>
        <taxon>Dietziaceae</taxon>
        <taxon>Dietzia</taxon>
    </lineage>
</organism>
<proteinExistence type="predicted"/>
<reference evidence="3 4" key="1">
    <citation type="submission" date="2016-06" db="EMBL/GenBank/DDBJ databases">
        <title>Complete genome sequence of a saline-alkali tolerant type strain Dietzia timorensis ID05-A0528T.</title>
        <authorList>
            <person name="Wu X."/>
        </authorList>
    </citation>
    <scope>NUCLEOTIDE SEQUENCE [LARGE SCALE GENOMIC DNA]</scope>
    <source>
        <strain evidence="3 4">ID05-A0528</strain>
    </source>
</reference>
<dbReference type="EMBL" id="CP015961">
    <property type="protein sequence ID" value="ANI91763.1"/>
    <property type="molecule type" value="Genomic_DNA"/>
</dbReference>
<dbReference type="STRING" id="499555.BJL86_0970"/>
<sequence length="626" mass="67691">MSTENTARTPASLLGSWTRSPDKAEIFARDTWYLEASEQLAERTEDAAAEGARTAVLLIKPDGVCAGAAPAAVDWLLEAGYTIHDAAALELGRNDIRALWLHQWNIASAERRGLADVIRSLSPSLVLVLGRDRTDGDIPTSVELTSAKGPTDPTKRVPGELRHALPTDSYLLNFVHTPDEPADVLRELGIYFDTARRAQAFERILSRHDSAATARTLAAELTNKHRKPTINVENSRIALIARSHRGETTEDTARRLLASPAELDPLTAWHVLVAGAGSLPMRTPHGDVTLANPGAAAWRTGTAEPLHTRTLDRRLVHRRSRAETFVSTMAEPRRDDQGRLVVPVGAQVSRAHPVHGDHLGAQSGRVDLLQLMETCRQGAIASAHVNYGAPLGHAFIVRRFSGTFDGDAPRHSGRPLEITIDIASERERAAPGRDGTVTGLDVDFTVFGPERARLATFSGSYTWLSQADYQALRSAAREFSGFAGDPVALAPCTPITAKEILREVAANAVISPGGLQLVVDPSHPVHFDHSLDHVPGMLQLEGARQSALLTVPAGERDHWHMTSIDADFRGFGELESEVELDTSSQDAPTGATLGARVLLRQRGRMISDVLVGLRRPDIGETGPGSR</sequence>
<dbReference type="RefSeq" id="WP_067477978.1">
    <property type="nucleotide sequence ID" value="NZ_CP015961.1"/>
</dbReference>
<evidence type="ECO:0000313" key="4">
    <source>
        <dbReference type="Proteomes" id="UP000186104"/>
    </source>
</evidence>
<dbReference type="AlphaFoldDB" id="A0A173LIN5"/>
<dbReference type="InterPro" id="IPR005509">
    <property type="entry name" value="AfsA_hotdog_dom"/>
</dbReference>
<evidence type="ECO:0000313" key="3">
    <source>
        <dbReference type="EMBL" id="ANI91763.1"/>
    </source>
</evidence>
<evidence type="ECO:0000259" key="2">
    <source>
        <dbReference type="Pfam" id="PF03756"/>
    </source>
</evidence>
<dbReference type="Gene3D" id="3.30.70.141">
    <property type="entry name" value="Nucleoside diphosphate kinase-like domain"/>
    <property type="match status" value="1"/>
</dbReference>
<dbReference type="Pfam" id="PF00334">
    <property type="entry name" value="NDK"/>
    <property type="match status" value="1"/>
</dbReference>
<protein>
    <submittedName>
        <fullName evidence="3">Putative A-factor biosynthesis enzyme</fullName>
    </submittedName>
</protein>
<accession>A0A173LIN5</accession>
<keyword evidence="4" id="KW-1185">Reference proteome</keyword>